<comment type="caution">
    <text evidence="3">The sequence shown here is derived from an EMBL/GenBank/DDBJ whole genome shotgun (WGS) entry which is preliminary data.</text>
</comment>
<dbReference type="Proteomes" id="UP001497623">
    <property type="component" value="Unassembled WGS sequence"/>
</dbReference>
<comment type="similarity">
    <text evidence="1 2">Belongs to the phospholipid scramblase family.</text>
</comment>
<dbReference type="PANTHER" id="PTHR23248:SF9">
    <property type="entry name" value="PHOSPHOLIPID SCRAMBLASE"/>
    <property type="match status" value="1"/>
</dbReference>
<keyword evidence="2" id="KW-0449">Lipoprotein</keyword>
<accession>A0AAV2PVU8</accession>
<name>A0AAV2PVU8_MEGNR</name>
<evidence type="ECO:0000256" key="1">
    <source>
        <dbReference type="ARBA" id="ARBA00005350"/>
    </source>
</evidence>
<dbReference type="GO" id="GO:0005886">
    <property type="term" value="C:plasma membrane"/>
    <property type="evidence" value="ECO:0007669"/>
    <property type="project" value="TreeGrafter"/>
</dbReference>
<dbReference type="Pfam" id="PF03803">
    <property type="entry name" value="Scramblase"/>
    <property type="match status" value="1"/>
</dbReference>
<evidence type="ECO:0000256" key="2">
    <source>
        <dbReference type="RuleBase" id="RU363116"/>
    </source>
</evidence>
<evidence type="ECO:0000313" key="4">
    <source>
        <dbReference type="Proteomes" id="UP001497623"/>
    </source>
</evidence>
<dbReference type="GO" id="GO:0017128">
    <property type="term" value="F:phospholipid scramblase activity"/>
    <property type="evidence" value="ECO:0007669"/>
    <property type="project" value="InterPro"/>
</dbReference>
<gene>
    <name evidence="3" type="ORF">MNOR_LOCUS4664</name>
</gene>
<dbReference type="EMBL" id="CAXKWB010001725">
    <property type="protein sequence ID" value="CAL4065235.1"/>
    <property type="molecule type" value="Genomic_DNA"/>
</dbReference>
<dbReference type="AlphaFoldDB" id="A0AAV2PVU8"/>
<reference evidence="3 4" key="1">
    <citation type="submission" date="2024-05" db="EMBL/GenBank/DDBJ databases">
        <authorList>
            <person name="Wallberg A."/>
        </authorList>
    </citation>
    <scope>NUCLEOTIDE SEQUENCE [LARGE SCALE GENOMIC DNA]</scope>
</reference>
<keyword evidence="2" id="KW-0564">Palmitate</keyword>
<comment type="function">
    <text evidence="2">May mediate accelerated ATP-independent bidirectional transbilayer migration of phospholipids upon binding calcium ions that results in a loss of phospholipid asymmetry in the plasma membrane.</text>
</comment>
<proteinExistence type="inferred from homology"/>
<dbReference type="PANTHER" id="PTHR23248">
    <property type="entry name" value="PHOSPHOLIPID SCRAMBLASE-RELATED"/>
    <property type="match status" value="1"/>
</dbReference>
<keyword evidence="2" id="KW-0106">Calcium</keyword>
<sequence>MSDIDIQMQEDKQLLVAQNPSMSQYTIPPGLDYLVQLDQVLIKQKYEVFELLSGCEMNNKYELKNSMGQQFGTAKEDTDCCTRQCCGPARPFDMKIMDNNEMEILNLHRPFKCGGSCCCVCEGCLQMIEVQAPPGTPIGSVHQEFSICTPFPVKYTVRNQAGDVILNIQGPTCPCSCGSDVDFDVFTADSSNKIGKITKQWRGWCAEALTDADNFGVTFPMDLEVRYKALLIGAMFLVDFQFFESQNKGGDDLLSTIC</sequence>
<organism evidence="3 4">
    <name type="scientific">Meganyctiphanes norvegica</name>
    <name type="common">Northern krill</name>
    <name type="synonym">Thysanopoda norvegica</name>
    <dbReference type="NCBI Taxonomy" id="48144"/>
    <lineage>
        <taxon>Eukaryota</taxon>
        <taxon>Metazoa</taxon>
        <taxon>Ecdysozoa</taxon>
        <taxon>Arthropoda</taxon>
        <taxon>Crustacea</taxon>
        <taxon>Multicrustacea</taxon>
        <taxon>Malacostraca</taxon>
        <taxon>Eumalacostraca</taxon>
        <taxon>Eucarida</taxon>
        <taxon>Euphausiacea</taxon>
        <taxon>Euphausiidae</taxon>
        <taxon>Meganyctiphanes</taxon>
    </lineage>
</organism>
<dbReference type="InterPro" id="IPR005552">
    <property type="entry name" value="Scramblase"/>
</dbReference>
<keyword evidence="4" id="KW-1185">Reference proteome</keyword>
<protein>
    <recommendedName>
        <fullName evidence="2">Phospholipid scramblase</fullName>
    </recommendedName>
</protein>
<evidence type="ECO:0000313" key="3">
    <source>
        <dbReference type="EMBL" id="CAL4065235.1"/>
    </source>
</evidence>
<comment type="cofactor">
    <cofactor evidence="2">
        <name>Ca(2+)</name>
        <dbReference type="ChEBI" id="CHEBI:29108"/>
    </cofactor>
</comment>